<keyword evidence="1" id="KW-1133">Transmembrane helix</keyword>
<feature type="transmembrane region" description="Helical" evidence="1">
    <location>
        <begin position="57"/>
        <end position="80"/>
    </location>
</feature>
<accession>A0A1A8Y200</accession>
<evidence type="ECO:0000313" key="3">
    <source>
        <dbReference type="EMBL" id="SBT11165.1"/>
    </source>
</evidence>
<evidence type="ECO:0000259" key="2">
    <source>
        <dbReference type="Pfam" id="PF18183"/>
    </source>
</evidence>
<evidence type="ECO:0000256" key="1">
    <source>
        <dbReference type="SAM" id="Phobius"/>
    </source>
</evidence>
<keyword evidence="4" id="KW-1185">Reference proteome</keyword>
<keyword evidence="1" id="KW-0812">Transmembrane</keyword>
<dbReference type="NCBIfam" id="NF033633">
    <property type="entry name" value="SLATT_2"/>
    <property type="match status" value="1"/>
</dbReference>
<evidence type="ECO:0000313" key="4">
    <source>
        <dbReference type="Proteomes" id="UP000199600"/>
    </source>
</evidence>
<name>A0A1A8Y200_9RHOO</name>
<dbReference type="AlphaFoldDB" id="A0A1A8Y200"/>
<dbReference type="EMBL" id="FLQY01000397">
    <property type="protein sequence ID" value="SBT11165.1"/>
    <property type="molecule type" value="Genomic_DNA"/>
</dbReference>
<dbReference type="Proteomes" id="UP000199600">
    <property type="component" value="Unassembled WGS sequence"/>
</dbReference>
<proteinExistence type="predicted"/>
<feature type="domain" description="SMODS and SLOG-associating 2TM effector" evidence="2">
    <location>
        <begin position="22"/>
        <end position="189"/>
    </location>
</feature>
<dbReference type="Pfam" id="PF18183">
    <property type="entry name" value="SLATT_2"/>
    <property type="match status" value="1"/>
</dbReference>
<organism evidence="3 4">
    <name type="scientific">Candidatus Propionivibrio aalborgensis</name>
    <dbReference type="NCBI Taxonomy" id="1860101"/>
    <lineage>
        <taxon>Bacteria</taxon>
        <taxon>Pseudomonadati</taxon>
        <taxon>Pseudomonadota</taxon>
        <taxon>Betaproteobacteria</taxon>
        <taxon>Rhodocyclales</taxon>
        <taxon>Rhodocyclaceae</taxon>
        <taxon>Propionivibrio</taxon>
    </lineage>
</organism>
<dbReference type="RefSeq" id="WP_186412706.1">
    <property type="nucleotide sequence ID" value="NZ_FLQY01000397.1"/>
</dbReference>
<sequence length="304" mass="33900">MATIPDISTAQLLAWDEYKDKTPDQALLSIYSHIEQESKEMCSWYWSSIGTKRNTSLIVRGIAFILLVLGTTLPVLSALFEMADHKLALTQVGAAILVAAALFTLADRIFGWSSGWMRYIATVTTMENLTRAFELEWASYIVSKNTPLENADVEVLFELARTLETELTKLQAEETTKWIAEFNTSISLLESMIKSQREETDRKLDAIRTNLTSQASSAQANEKAKQPGAIEVAFVYKAEPKKVRIAIDSNPTVEFLGYSWSELNVLPGQHKLTVEIMSDPPQMITKVIDVQAATTARTTITLTI</sequence>
<gene>
    <name evidence="3" type="ORF">PROAA_910026</name>
</gene>
<keyword evidence="1" id="KW-0472">Membrane</keyword>
<reference evidence="3 4" key="1">
    <citation type="submission" date="2016-06" db="EMBL/GenBank/DDBJ databases">
        <authorList>
            <person name="Kjaerup R.B."/>
            <person name="Dalgaard T.S."/>
            <person name="Juul-Madsen H.R."/>
        </authorList>
    </citation>
    <scope>NUCLEOTIDE SEQUENCE [LARGE SCALE GENOMIC DNA]</scope>
    <source>
        <strain evidence="3">2</strain>
    </source>
</reference>
<feature type="transmembrane region" description="Helical" evidence="1">
    <location>
        <begin position="92"/>
        <end position="110"/>
    </location>
</feature>
<dbReference type="InterPro" id="IPR040688">
    <property type="entry name" value="SLATT_2"/>
</dbReference>
<protein>
    <recommendedName>
        <fullName evidence="2">SMODS and SLOG-associating 2TM effector domain-containing protein</fullName>
    </recommendedName>
</protein>